<keyword evidence="3 5" id="KW-1133">Transmembrane helix</keyword>
<reference evidence="6 7" key="1">
    <citation type="submission" date="2020-12" db="EMBL/GenBank/DDBJ databases">
        <title>Brachybacterium sp. MASK1Z-5, whole genome shotgun sequence.</title>
        <authorList>
            <person name="Tuo L."/>
        </authorList>
    </citation>
    <scope>NUCLEOTIDE SEQUENCE [LARGE SCALE GENOMIC DNA]</scope>
    <source>
        <strain evidence="6 7">MASK1Z-5</strain>
    </source>
</reference>
<keyword evidence="4 5" id="KW-0472">Membrane</keyword>
<feature type="transmembrane region" description="Helical" evidence="5">
    <location>
        <begin position="214"/>
        <end position="234"/>
    </location>
</feature>
<dbReference type="Pfam" id="PF04172">
    <property type="entry name" value="LrgB"/>
    <property type="match status" value="1"/>
</dbReference>
<evidence type="ECO:0000313" key="7">
    <source>
        <dbReference type="Proteomes" id="UP000612352"/>
    </source>
</evidence>
<comment type="caution">
    <text evidence="6">The sequence shown here is derived from an EMBL/GenBank/DDBJ whole genome shotgun (WGS) entry which is preliminary data.</text>
</comment>
<gene>
    <name evidence="6" type="ORF">I8D64_06185</name>
</gene>
<dbReference type="PANTHER" id="PTHR30249:SF0">
    <property type="entry name" value="PLASTIDAL GLYCOLATE_GLYCERATE TRANSLOCATOR 1, CHLOROPLASTIC"/>
    <property type="match status" value="1"/>
</dbReference>
<keyword evidence="7" id="KW-1185">Reference proteome</keyword>
<evidence type="ECO:0000256" key="1">
    <source>
        <dbReference type="ARBA" id="ARBA00004141"/>
    </source>
</evidence>
<evidence type="ECO:0000256" key="5">
    <source>
        <dbReference type="SAM" id="Phobius"/>
    </source>
</evidence>
<evidence type="ECO:0000256" key="2">
    <source>
        <dbReference type="ARBA" id="ARBA00022692"/>
    </source>
</evidence>
<feature type="transmembrane region" description="Helical" evidence="5">
    <location>
        <begin position="12"/>
        <end position="30"/>
    </location>
</feature>
<organism evidence="6 7">
    <name type="scientific">Brachybacterium halotolerans</name>
    <dbReference type="NCBI Taxonomy" id="2795215"/>
    <lineage>
        <taxon>Bacteria</taxon>
        <taxon>Bacillati</taxon>
        <taxon>Actinomycetota</taxon>
        <taxon>Actinomycetes</taxon>
        <taxon>Micrococcales</taxon>
        <taxon>Dermabacteraceae</taxon>
        <taxon>Brachybacterium</taxon>
    </lineage>
</organism>
<feature type="transmembrane region" description="Helical" evidence="5">
    <location>
        <begin position="67"/>
        <end position="87"/>
    </location>
</feature>
<dbReference type="RefSeq" id="WP_200501623.1">
    <property type="nucleotide sequence ID" value="NZ_JAEDAJ010000002.1"/>
</dbReference>
<accession>A0ABS1B8P9</accession>
<evidence type="ECO:0000256" key="3">
    <source>
        <dbReference type="ARBA" id="ARBA00022989"/>
    </source>
</evidence>
<proteinExistence type="predicted"/>
<comment type="subcellular location">
    <subcellularLocation>
        <location evidence="1">Membrane</location>
        <topology evidence="1">Multi-pass membrane protein</topology>
    </subcellularLocation>
</comment>
<dbReference type="EMBL" id="JAEDAJ010000002">
    <property type="protein sequence ID" value="MBK0330989.1"/>
    <property type="molecule type" value="Genomic_DNA"/>
</dbReference>
<evidence type="ECO:0000313" key="6">
    <source>
        <dbReference type="EMBL" id="MBK0330989.1"/>
    </source>
</evidence>
<evidence type="ECO:0000256" key="4">
    <source>
        <dbReference type="ARBA" id="ARBA00023136"/>
    </source>
</evidence>
<feature type="transmembrane region" description="Helical" evidence="5">
    <location>
        <begin position="37"/>
        <end position="61"/>
    </location>
</feature>
<sequence length="236" mass="24097">MSGAVQTVVHLPIFGLVLTLAVYLGSLWLHRRTGRPALLTPVFVTVVVVAAVLELVALPYAEYLEQVTVLTLLLGPATVALALPLLANGRALARSAASVVLALMVGAVVSLGVTVGVLRAFGTDPEILRSVLPRSVTSPVALTLAESLQASAPLAVVLTILSGILGAVFAPVLLSLARVQDPRARGFAIGLTSHGIGTSRALDESPVTGGWSSAAMVLNALAMTLVLPLLAPLVSG</sequence>
<feature type="transmembrane region" description="Helical" evidence="5">
    <location>
        <begin position="152"/>
        <end position="174"/>
    </location>
</feature>
<dbReference type="PANTHER" id="PTHR30249">
    <property type="entry name" value="PUTATIVE SEROTONIN TRANSPORTER"/>
    <property type="match status" value="1"/>
</dbReference>
<dbReference type="InterPro" id="IPR007300">
    <property type="entry name" value="CidB/LrgB"/>
</dbReference>
<feature type="transmembrane region" description="Helical" evidence="5">
    <location>
        <begin position="99"/>
        <end position="121"/>
    </location>
</feature>
<name>A0ABS1B8P9_9MICO</name>
<protein>
    <submittedName>
        <fullName evidence="6">LrgB family protein</fullName>
    </submittedName>
</protein>
<dbReference type="Proteomes" id="UP000612352">
    <property type="component" value="Unassembled WGS sequence"/>
</dbReference>
<keyword evidence="2 5" id="KW-0812">Transmembrane</keyword>